<dbReference type="AlphaFoldDB" id="U1HS36"/>
<dbReference type="InterPro" id="IPR050788">
    <property type="entry name" value="Yeast_SRP1/TIP1_CWP"/>
</dbReference>
<dbReference type="OrthoDB" id="2113314at2759"/>
<sequence>MATAGRLPAVFACWLYRHVRLPTANLRTGADVSSKGLWDYPATITDPSIAKQVSQFGPGGPFSSSTTATIINDFGSRQQMVWFMTWATKWSQSSNFLTR</sequence>
<gene>
    <name evidence="2" type="ORF">EPUS_07449</name>
</gene>
<reference evidence="3" key="1">
    <citation type="journal article" date="2014" name="BMC Genomics">
        <title>Genome characteristics reveal the impact of lichenization on lichen-forming fungus Endocarpon pusillum Hedwig (Verrucariales, Ascomycota).</title>
        <authorList>
            <person name="Wang Y.-Y."/>
            <person name="Liu B."/>
            <person name="Zhang X.-Y."/>
            <person name="Zhou Q.-M."/>
            <person name="Zhang T."/>
            <person name="Li H."/>
            <person name="Yu Y.-F."/>
            <person name="Zhang X.-L."/>
            <person name="Hao X.-Y."/>
            <person name="Wang M."/>
            <person name="Wang L."/>
            <person name="Wei J.-C."/>
        </authorList>
    </citation>
    <scope>NUCLEOTIDE SEQUENCE [LARGE SCALE GENOMIC DNA]</scope>
    <source>
        <strain evidence="3">Z07020 / HMAS-L-300199</strain>
    </source>
</reference>
<dbReference type="PANTHER" id="PTHR31002:SF34">
    <property type="entry name" value="CELL WALL PROTEIN CWP1-RELATED"/>
    <property type="match status" value="1"/>
</dbReference>
<dbReference type="EMBL" id="KE721155">
    <property type="protein sequence ID" value="ERF71979.1"/>
    <property type="molecule type" value="Genomic_DNA"/>
</dbReference>
<evidence type="ECO:0000313" key="3">
    <source>
        <dbReference type="Proteomes" id="UP000019373"/>
    </source>
</evidence>
<dbReference type="InterPro" id="IPR056827">
    <property type="entry name" value="CBM87_Agd3"/>
</dbReference>
<dbReference type="PANTHER" id="PTHR31002">
    <property type="entry name" value="SERIPAUPERIN"/>
    <property type="match status" value="1"/>
</dbReference>
<name>U1HS36_ENDPU</name>
<evidence type="ECO:0000259" key="1">
    <source>
        <dbReference type="Pfam" id="PF25116"/>
    </source>
</evidence>
<feature type="domain" description="Agd3 CBM87" evidence="1">
    <location>
        <begin position="20"/>
        <end position="98"/>
    </location>
</feature>
<accession>U1HS36</accession>
<proteinExistence type="predicted"/>
<dbReference type="HOGENOM" id="CLU_2320357_0_0_1"/>
<evidence type="ECO:0000313" key="2">
    <source>
        <dbReference type="EMBL" id="ERF71979.1"/>
    </source>
</evidence>
<organism evidence="2 3">
    <name type="scientific">Endocarpon pusillum (strain Z07020 / HMAS-L-300199)</name>
    <name type="common">Lichen-forming fungus</name>
    <dbReference type="NCBI Taxonomy" id="1263415"/>
    <lineage>
        <taxon>Eukaryota</taxon>
        <taxon>Fungi</taxon>
        <taxon>Dikarya</taxon>
        <taxon>Ascomycota</taxon>
        <taxon>Pezizomycotina</taxon>
        <taxon>Eurotiomycetes</taxon>
        <taxon>Chaetothyriomycetidae</taxon>
        <taxon>Verrucariales</taxon>
        <taxon>Verrucariaceae</taxon>
        <taxon>Endocarpon</taxon>
    </lineage>
</organism>
<dbReference type="RefSeq" id="XP_007802364.1">
    <property type="nucleotide sequence ID" value="XM_007804173.1"/>
</dbReference>
<keyword evidence="3" id="KW-1185">Reference proteome</keyword>
<dbReference type="Proteomes" id="UP000019373">
    <property type="component" value="Unassembled WGS sequence"/>
</dbReference>
<dbReference type="GeneID" id="19242331"/>
<dbReference type="Pfam" id="PF25116">
    <property type="entry name" value="CBM87_Agd3"/>
    <property type="match status" value="1"/>
</dbReference>
<protein>
    <recommendedName>
        <fullName evidence="1">Agd3 CBM87 domain-containing protein</fullName>
    </recommendedName>
</protein>